<name>A0A7W4UI23_9CELL</name>
<evidence type="ECO:0000313" key="2">
    <source>
        <dbReference type="Proteomes" id="UP000518206"/>
    </source>
</evidence>
<dbReference type="AlphaFoldDB" id="A0A7W4UI23"/>
<dbReference type="Proteomes" id="UP000518206">
    <property type="component" value="Unassembled WGS sequence"/>
</dbReference>
<sequence>MVLDPASSDHGSGPAVLRRDGYFVRVIAIQHQDGGELHDGILVGRAVCFALEPLSPMAAFTVRCTTPVVSIKSVGRGMGKPDE</sequence>
<accession>A0A7W4UI23</accession>
<protein>
    <submittedName>
        <fullName evidence="1">Uncharacterized protein</fullName>
    </submittedName>
</protein>
<proteinExistence type="predicted"/>
<reference evidence="1 2" key="2">
    <citation type="submission" date="2020-08" db="EMBL/GenBank/DDBJ databases">
        <authorList>
            <person name="Partida-Martinez L."/>
            <person name="Huntemann M."/>
            <person name="Clum A."/>
            <person name="Wang J."/>
            <person name="Palaniappan K."/>
            <person name="Ritter S."/>
            <person name="Chen I.-M."/>
            <person name="Stamatis D."/>
            <person name="Reddy T."/>
            <person name="O'Malley R."/>
            <person name="Daum C."/>
            <person name="Shapiro N."/>
            <person name="Ivanova N."/>
            <person name="Kyrpides N."/>
            <person name="Woyke T."/>
        </authorList>
    </citation>
    <scope>NUCLEOTIDE SEQUENCE [LARGE SCALE GENOMIC DNA]</scope>
    <source>
        <strain evidence="1 2">RAS26</strain>
    </source>
</reference>
<evidence type="ECO:0000313" key="1">
    <source>
        <dbReference type="EMBL" id="MBB2924095.1"/>
    </source>
</evidence>
<comment type="caution">
    <text evidence="1">The sequence shown here is derived from an EMBL/GenBank/DDBJ whole genome shotgun (WGS) entry which is preliminary data.</text>
</comment>
<dbReference type="EMBL" id="JACHVX010000004">
    <property type="protein sequence ID" value="MBB2924095.1"/>
    <property type="molecule type" value="Genomic_DNA"/>
</dbReference>
<organism evidence="1 2">
    <name type="scientific">Cellulomonas cellasea</name>
    <dbReference type="NCBI Taxonomy" id="43670"/>
    <lineage>
        <taxon>Bacteria</taxon>
        <taxon>Bacillati</taxon>
        <taxon>Actinomycetota</taxon>
        <taxon>Actinomycetes</taxon>
        <taxon>Micrococcales</taxon>
        <taxon>Cellulomonadaceae</taxon>
        <taxon>Cellulomonas</taxon>
    </lineage>
</organism>
<dbReference type="RefSeq" id="WP_183296883.1">
    <property type="nucleotide sequence ID" value="NZ_JACHVX010000004.1"/>
</dbReference>
<reference evidence="1 2" key="1">
    <citation type="submission" date="2020-08" db="EMBL/GenBank/DDBJ databases">
        <title>The Agave Microbiome: Exploring the role of microbial communities in plant adaptations to desert environments.</title>
        <authorList>
            <person name="Partida-Martinez L.P."/>
        </authorList>
    </citation>
    <scope>NUCLEOTIDE SEQUENCE [LARGE SCALE GENOMIC DNA]</scope>
    <source>
        <strain evidence="1 2">RAS26</strain>
    </source>
</reference>
<gene>
    <name evidence="1" type="ORF">FHR80_003023</name>
</gene>